<evidence type="ECO:0000256" key="2">
    <source>
        <dbReference type="SAM" id="SignalP"/>
    </source>
</evidence>
<protein>
    <recommendedName>
        <fullName evidence="3">PepSY domain-containing protein</fullName>
    </recommendedName>
</protein>
<dbReference type="EMBL" id="POTY01000056">
    <property type="protein sequence ID" value="PZG19448.1"/>
    <property type="molecule type" value="Genomic_DNA"/>
</dbReference>
<evidence type="ECO:0000313" key="5">
    <source>
        <dbReference type="Proteomes" id="UP000248924"/>
    </source>
</evidence>
<feature type="region of interest" description="Disordered" evidence="1">
    <location>
        <begin position="38"/>
        <end position="107"/>
    </location>
</feature>
<organism evidence="4 5">
    <name type="scientific">Micromonospora craterilacus</name>
    <dbReference type="NCBI Taxonomy" id="1655439"/>
    <lineage>
        <taxon>Bacteria</taxon>
        <taxon>Bacillati</taxon>
        <taxon>Actinomycetota</taxon>
        <taxon>Actinomycetes</taxon>
        <taxon>Micromonosporales</taxon>
        <taxon>Micromonosporaceae</taxon>
        <taxon>Micromonospora</taxon>
    </lineage>
</organism>
<dbReference type="InterPro" id="IPR025711">
    <property type="entry name" value="PepSY"/>
</dbReference>
<feature type="compositionally biased region" description="Polar residues" evidence="1">
    <location>
        <begin position="59"/>
        <end position="76"/>
    </location>
</feature>
<evidence type="ECO:0000259" key="3">
    <source>
        <dbReference type="Pfam" id="PF03413"/>
    </source>
</evidence>
<comment type="caution">
    <text evidence="4">The sequence shown here is derived from an EMBL/GenBank/DDBJ whole genome shotgun (WGS) entry which is preliminary data.</text>
</comment>
<dbReference type="AlphaFoldDB" id="A0A2W2F382"/>
<gene>
    <name evidence="4" type="ORF">C1I95_11565</name>
</gene>
<dbReference type="OrthoDB" id="3637997at2"/>
<name>A0A2W2F382_9ACTN</name>
<dbReference type="RefSeq" id="WP_111213821.1">
    <property type="nucleotide sequence ID" value="NZ_POTY01000056.1"/>
</dbReference>
<reference evidence="4 5" key="1">
    <citation type="submission" date="2018-01" db="EMBL/GenBank/DDBJ databases">
        <title>Draft genome sequence of Jishengella sp. NA12.</title>
        <authorList>
            <person name="Sahin N."/>
            <person name="Ay H."/>
            <person name="Saygin H."/>
        </authorList>
    </citation>
    <scope>NUCLEOTIDE SEQUENCE [LARGE SCALE GENOMIC DNA]</scope>
    <source>
        <strain evidence="4 5">NA12</strain>
    </source>
</reference>
<dbReference type="Proteomes" id="UP000248924">
    <property type="component" value="Unassembled WGS sequence"/>
</dbReference>
<proteinExistence type="predicted"/>
<evidence type="ECO:0000313" key="4">
    <source>
        <dbReference type="EMBL" id="PZG19448.1"/>
    </source>
</evidence>
<evidence type="ECO:0000256" key="1">
    <source>
        <dbReference type="SAM" id="MobiDB-lite"/>
    </source>
</evidence>
<keyword evidence="5" id="KW-1185">Reference proteome</keyword>
<keyword evidence="2" id="KW-0732">Signal</keyword>
<sequence>MKRNPLIMASVGGAAAVLAVAGVFLGVTAADGDRARQTTLTSATGDPTTFGVPDDNATPDDSNTSGTPDDSNTSGTPGDPTNVPADPGGTGTPAAPGRDAPATGGEAVSLKRAGEIALAHVGGGRIVEIERDREHGRPVWEVEIIKGGTEHEIDVDRATGAVVKAEHEPVDDDDDRYDD</sequence>
<feature type="domain" description="PepSY" evidence="3">
    <location>
        <begin position="108"/>
        <end position="166"/>
    </location>
</feature>
<feature type="chain" id="PRO_5016016161" description="PepSY domain-containing protein" evidence="2">
    <location>
        <begin position="30"/>
        <end position="179"/>
    </location>
</feature>
<feature type="signal peptide" evidence="2">
    <location>
        <begin position="1"/>
        <end position="29"/>
    </location>
</feature>
<accession>A0A2W2F382</accession>
<feature type="compositionally biased region" description="Low complexity" evidence="1">
    <location>
        <begin position="84"/>
        <end position="105"/>
    </location>
</feature>
<dbReference type="Gene3D" id="3.10.450.40">
    <property type="match status" value="1"/>
</dbReference>
<feature type="compositionally biased region" description="Polar residues" evidence="1">
    <location>
        <begin position="38"/>
        <end position="47"/>
    </location>
</feature>
<dbReference type="Pfam" id="PF03413">
    <property type="entry name" value="PepSY"/>
    <property type="match status" value="1"/>
</dbReference>